<dbReference type="GO" id="GO:0003677">
    <property type="term" value="F:DNA binding"/>
    <property type="evidence" value="ECO:0007669"/>
    <property type="project" value="InterPro"/>
</dbReference>
<feature type="domain" description="Zinc finger CHC2-type" evidence="1">
    <location>
        <begin position="32"/>
        <end position="91"/>
    </location>
</feature>
<organism evidence="2 3">
    <name type="scientific">Flavobacterium zepuense</name>
    <dbReference type="NCBI Taxonomy" id="2593302"/>
    <lineage>
        <taxon>Bacteria</taxon>
        <taxon>Pseudomonadati</taxon>
        <taxon>Bacteroidota</taxon>
        <taxon>Flavobacteriia</taxon>
        <taxon>Flavobacteriales</taxon>
        <taxon>Flavobacteriaceae</taxon>
        <taxon>Flavobacterium</taxon>
    </lineage>
</organism>
<keyword evidence="3" id="KW-1185">Reference proteome</keyword>
<dbReference type="Pfam" id="PF13155">
    <property type="entry name" value="Toprim_2"/>
    <property type="match status" value="1"/>
</dbReference>
<dbReference type="GO" id="GO:0008270">
    <property type="term" value="F:zinc ion binding"/>
    <property type="evidence" value="ECO:0007669"/>
    <property type="project" value="InterPro"/>
</dbReference>
<accession>A0A552V4K5</accession>
<reference evidence="2 3" key="1">
    <citation type="submission" date="2019-07" db="EMBL/GenBank/DDBJ databases">
        <title>Flavobacterium sp. nov., isolated from glacier ice.</title>
        <authorList>
            <person name="Liu Q."/>
            <person name="Xin Y.-H."/>
        </authorList>
    </citation>
    <scope>NUCLEOTIDE SEQUENCE [LARGE SCALE GENOMIC DNA]</scope>
    <source>
        <strain evidence="2 3">ZT4R6</strain>
    </source>
</reference>
<dbReference type="OrthoDB" id="8536512at2"/>
<dbReference type="Gene3D" id="3.40.1360.10">
    <property type="match status" value="1"/>
</dbReference>
<dbReference type="SUPFAM" id="SSF57783">
    <property type="entry name" value="Zinc beta-ribbon"/>
    <property type="match status" value="1"/>
</dbReference>
<dbReference type="InterPro" id="IPR036977">
    <property type="entry name" value="DNA_primase_Znf_CHC2"/>
</dbReference>
<comment type="caution">
    <text evidence="2">The sequence shown here is derived from an EMBL/GenBank/DDBJ whole genome shotgun (WGS) entry which is preliminary data.</text>
</comment>
<dbReference type="RefSeq" id="WP_143372956.1">
    <property type="nucleotide sequence ID" value="NZ_VJVZ01000004.1"/>
</dbReference>
<evidence type="ECO:0000259" key="1">
    <source>
        <dbReference type="Pfam" id="PF01807"/>
    </source>
</evidence>
<evidence type="ECO:0000313" key="3">
    <source>
        <dbReference type="Proteomes" id="UP000320643"/>
    </source>
</evidence>
<protein>
    <submittedName>
        <fullName evidence="2">DNA primase</fullName>
    </submittedName>
</protein>
<dbReference type="InterPro" id="IPR002694">
    <property type="entry name" value="Znf_CHC2"/>
</dbReference>
<dbReference type="AlphaFoldDB" id="A0A552V4K5"/>
<dbReference type="Proteomes" id="UP000320643">
    <property type="component" value="Unassembled WGS sequence"/>
</dbReference>
<dbReference type="GO" id="GO:0003899">
    <property type="term" value="F:DNA-directed RNA polymerase activity"/>
    <property type="evidence" value="ECO:0007669"/>
    <property type="project" value="InterPro"/>
</dbReference>
<evidence type="ECO:0000313" key="2">
    <source>
        <dbReference type="EMBL" id="TRW25372.1"/>
    </source>
</evidence>
<dbReference type="GO" id="GO:0006260">
    <property type="term" value="P:DNA replication"/>
    <property type="evidence" value="ECO:0007669"/>
    <property type="project" value="InterPro"/>
</dbReference>
<gene>
    <name evidence="2" type="ORF">FMM05_08700</name>
</gene>
<sequence>MDTNTQGLSLDEAREIDLIKYLSSLGHEPVKIRNADYWYLSPLRNEVTASFKVNTNINRWYDHGIGQGGNTIDFALIYHKCTVGEFMEQLNGNLILQKPTIHQPGNTITTEHKIKVVEDSKLESYALLKYLEERKIPLEIAVKFCSEVKYELSDKIYYGIGFKNDSGGYEIRNPYFKSGSSPKGITTINNSADTVCVFEGFIDFMSFLATNKNLPEKSQDFVVLNSVSFFERARSFMENHESIRLYLDRDATGRNNTQRALSLSTKYNDQSHLYEKHKDFNDWLTNNSKPQKKHRGQRL</sequence>
<dbReference type="Pfam" id="PF01807">
    <property type="entry name" value="Zn_ribbon_DnaG"/>
    <property type="match status" value="1"/>
</dbReference>
<dbReference type="Gene3D" id="3.90.580.10">
    <property type="entry name" value="Zinc finger, CHC2-type domain"/>
    <property type="match status" value="1"/>
</dbReference>
<dbReference type="EMBL" id="VJVZ01000004">
    <property type="protein sequence ID" value="TRW25372.1"/>
    <property type="molecule type" value="Genomic_DNA"/>
</dbReference>
<name>A0A552V4K5_9FLAO</name>
<proteinExistence type="predicted"/>